<evidence type="ECO:0000259" key="4">
    <source>
        <dbReference type="SMART" id="SM00701"/>
    </source>
</evidence>
<dbReference type="InterPro" id="IPR006619">
    <property type="entry name" value="PGRP_domain_met/bac"/>
</dbReference>
<dbReference type="GO" id="GO:0008745">
    <property type="term" value="F:N-acetylmuramoyl-L-alanine amidase activity"/>
    <property type="evidence" value="ECO:0007669"/>
    <property type="project" value="InterPro"/>
</dbReference>
<dbReference type="EMBL" id="FRDM01000025">
    <property type="protein sequence ID" value="SHN85142.1"/>
    <property type="molecule type" value="Genomic_DNA"/>
</dbReference>
<accession>A0A1M7UQ41</accession>
<feature type="domain" description="Peptidoglycan recognition protein family" evidence="4">
    <location>
        <begin position="197"/>
        <end position="345"/>
    </location>
</feature>
<protein>
    <submittedName>
        <fullName evidence="5">LGFP repeat-containing protein</fullName>
    </submittedName>
</protein>
<evidence type="ECO:0000313" key="5">
    <source>
        <dbReference type="EMBL" id="SHN85142.1"/>
    </source>
</evidence>
<dbReference type="Pfam" id="PF08310">
    <property type="entry name" value="LGFP"/>
    <property type="match status" value="10"/>
</dbReference>
<dbReference type="GO" id="GO:0008270">
    <property type="term" value="F:zinc ion binding"/>
    <property type="evidence" value="ECO:0007669"/>
    <property type="project" value="InterPro"/>
</dbReference>
<dbReference type="CDD" id="cd06583">
    <property type="entry name" value="PGRP"/>
    <property type="match status" value="1"/>
</dbReference>
<dbReference type="Gene3D" id="3.40.80.10">
    <property type="entry name" value="Peptidoglycan recognition protein-like"/>
    <property type="match status" value="1"/>
</dbReference>
<evidence type="ECO:0000313" key="6">
    <source>
        <dbReference type="Proteomes" id="UP000184428"/>
    </source>
</evidence>
<gene>
    <name evidence="5" type="ORF">SAMN05660350_03714</name>
</gene>
<dbReference type="SUPFAM" id="SSF55846">
    <property type="entry name" value="N-acetylmuramoyl-L-alanine amidase-like"/>
    <property type="match status" value="1"/>
</dbReference>
<dbReference type="RefSeq" id="WP_244277363.1">
    <property type="nucleotide sequence ID" value="NZ_FRDM01000025.1"/>
</dbReference>
<feature type="region of interest" description="Disordered" evidence="2">
    <location>
        <begin position="121"/>
        <end position="142"/>
    </location>
</feature>
<organism evidence="5 6">
    <name type="scientific">Geodermatophilus obscurus</name>
    <dbReference type="NCBI Taxonomy" id="1861"/>
    <lineage>
        <taxon>Bacteria</taxon>
        <taxon>Bacillati</taxon>
        <taxon>Actinomycetota</taxon>
        <taxon>Actinomycetes</taxon>
        <taxon>Geodermatophilales</taxon>
        <taxon>Geodermatophilaceae</taxon>
        <taxon>Geodermatophilus</taxon>
    </lineage>
</organism>
<dbReference type="SMART" id="SM00701">
    <property type="entry name" value="PGRP"/>
    <property type="match status" value="1"/>
</dbReference>
<dbReference type="AlphaFoldDB" id="A0A1M7UQ41"/>
<proteinExistence type="inferred from homology"/>
<dbReference type="Pfam" id="PF01510">
    <property type="entry name" value="Amidase_2"/>
    <property type="match status" value="1"/>
</dbReference>
<evidence type="ECO:0000256" key="1">
    <source>
        <dbReference type="ARBA" id="ARBA00007553"/>
    </source>
</evidence>
<evidence type="ECO:0000259" key="3">
    <source>
        <dbReference type="SMART" id="SM00644"/>
    </source>
</evidence>
<evidence type="ECO:0000256" key="2">
    <source>
        <dbReference type="SAM" id="MobiDB-lite"/>
    </source>
</evidence>
<dbReference type="GO" id="GO:0009253">
    <property type="term" value="P:peptidoglycan catabolic process"/>
    <property type="evidence" value="ECO:0007669"/>
    <property type="project" value="InterPro"/>
</dbReference>
<dbReference type="InterPro" id="IPR013207">
    <property type="entry name" value="LGFP"/>
</dbReference>
<dbReference type="PANTHER" id="PTHR11022:SF41">
    <property type="entry name" value="PEPTIDOGLYCAN-RECOGNITION PROTEIN LC-RELATED"/>
    <property type="match status" value="1"/>
</dbReference>
<feature type="domain" description="N-acetylmuramoyl-L-alanine amidase" evidence="3">
    <location>
        <begin position="213"/>
        <end position="372"/>
    </location>
</feature>
<dbReference type="Proteomes" id="UP000184428">
    <property type="component" value="Unassembled WGS sequence"/>
</dbReference>
<dbReference type="InterPro" id="IPR015510">
    <property type="entry name" value="PGRP"/>
</dbReference>
<dbReference type="InterPro" id="IPR002502">
    <property type="entry name" value="Amidase_domain"/>
</dbReference>
<dbReference type="InterPro" id="IPR036505">
    <property type="entry name" value="Amidase/PGRP_sf"/>
</dbReference>
<reference evidence="5 6" key="1">
    <citation type="submission" date="2016-12" db="EMBL/GenBank/DDBJ databases">
        <authorList>
            <person name="Song W.-J."/>
            <person name="Kurnit D.M."/>
        </authorList>
    </citation>
    <scope>NUCLEOTIDE SEQUENCE [LARGE SCALE GENOMIC DNA]</scope>
    <source>
        <strain evidence="5 6">DSM 43162</strain>
    </source>
</reference>
<dbReference type="PANTHER" id="PTHR11022">
    <property type="entry name" value="PEPTIDOGLYCAN RECOGNITION PROTEIN"/>
    <property type="match status" value="1"/>
</dbReference>
<sequence>MRRLLAGTTAFVALTGVVLVLPVYSEPTPEAVPVETSVQEVAMGSVSDPAPAAEVQAGTTDPVAGAPDAVPTLSASATDVAEFSLVGVTWAFDPAVTDTVVQVRVRDLAGTWGPWTEVSAEAAEQETGTDTGTPVRGGTAPLWTGPADAVEAELVTRSGAQPTDVQLDLVDPGESAADASLDDPDITETADAAVAMPPVFSRAQWGADERIMGWAPQYASTIKAATLHHTAGSNNYTADQVPAILRSTYTYHAQSLGWGDIGYNVLVDKFGRLWEGRSGGLASTVVGAHAGGFNTSTFGVSMMGNYDVVDTPQAMIDSVAAIIGWKFSLYGVNPRGTTTLTSGGTDKYAAGARVTLPTVFGHRDTKGTACPGRYGYARLGEIRDKVAARMANSKSPIATRYDSDAGLRAWLGAPVGGEQSAAGVSWQVYANGARLYSSPVGGVRLVLGGILERYLAAGGPAVLGPPITDDAQTPGGRGAFVRFQHGDVYWSPATGSQLVRGDILGAWLATGGATGGLGFPTTSDARTPEGRGYFVRFQGGDIYWSPTTGARVVVGSIRETWLAAGGSTGFLGFPTTSDTPAGPGAYVRFQGGEVLWSPTTGTRIVRGDILDAYRAAGGPTGGLGFPTTSDAPTPEGRGYFVRFQRGDIYWSPATGARTVLGSIKETWLAAGGPGGYLGFPTTSDTPVPGKGAYVRFQGGDVYWSPTTGTRIVRGEILNSWLAAGGATGYLGFPTTSDAPTADGRGYFVRFQGGDVYWSAATGPRIVRGGILAAWLATGGATGPLGFPTTSDAPTADGRGAFVRFQGGDVYWSPTTGTQVVRGSILSTWLAAGGATGPLGFPTTSDAKTADGRGYVVRFQGGDVYWSPTTGPQVVRGSILSTWLAAGGATGPLGFPTTSDARTADGRGYVVRFQGGDVYWSPATGTQVVSGAMARTYWERSGSSSTLGFPTRSSYPVPGGLRTDFERGWMTWNATSGAVAVSQ</sequence>
<comment type="similarity">
    <text evidence="1">Belongs to the N-acetylmuramoyl-L-alanine amidase 2 family.</text>
</comment>
<name>A0A1M7UQ41_9ACTN</name>
<dbReference type="SMART" id="SM00644">
    <property type="entry name" value="Ami_2"/>
    <property type="match status" value="1"/>
</dbReference>